<reference evidence="6 8" key="1">
    <citation type="journal article" date="2020" name="Stud. Mycol.">
        <title>101 Dothideomycetes genomes: a test case for predicting lifestyles and emergence of pathogens.</title>
        <authorList>
            <person name="Haridas S."/>
            <person name="Albert R."/>
            <person name="Binder M."/>
            <person name="Bloem J."/>
            <person name="Labutti K."/>
            <person name="Salamov A."/>
            <person name="Andreopoulos B."/>
            <person name="Baker S."/>
            <person name="Barry K."/>
            <person name="Bills G."/>
            <person name="Bluhm B."/>
            <person name="Cannon C."/>
            <person name="Castanera R."/>
            <person name="Culley D."/>
            <person name="Daum C."/>
            <person name="Ezra D."/>
            <person name="Gonzalez J."/>
            <person name="Henrissat B."/>
            <person name="Kuo A."/>
            <person name="Liang C."/>
            <person name="Lipzen A."/>
            <person name="Lutzoni F."/>
            <person name="Magnuson J."/>
            <person name="Mondo S."/>
            <person name="Nolan M."/>
            <person name="Ohm R."/>
            <person name="Pangilinan J."/>
            <person name="Park H.-J."/>
            <person name="Ramirez L."/>
            <person name="Alfaro M."/>
            <person name="Sun H."/>
            <person name="Tritt A."/>
            <person name="Yoshinaga Y."/>
            <person name="Zwiers L.-H."/>
            <person name="Turgeon B."/>
            <person name="Goodwin S."/>
            <person name="Spatafora J."/>
            <person name="Crous P."/>
            <person name="Grigoriev I."/>
        </authorList>
    </citation>
    <scope>NUCLEOTIDE SEQUENCE</scope>
    <source>
        <strain evidence="6 8">CBS 304.34</strain>
    </source>
</reference>
<dbReference type="InterPro" id="IPR043151">
    <property type="entry name" value="BAH_sf"/>
</dbReference>
<feature type="region of interest" description="Disordered" evidence="4">
    <location>
        <begin position="1"/>
        <end position="99"/>
    </location>
</feature>
<gene>
    <name evidence="6 8" type="ORF">BDZ99DRAFT_524312</name>
</gene>
<dbReference type="GO" id="GO:0008270">
    <property type="term" value="F:zinc ion binding"/>
    <property type="evidence" value="ECO:0007669"/>
    <property type="project" value="UniProtKB-KW"/>
</dbReference>
<dbReference type="InterPro" id="IPR019787">
    <property type="entry name" value="Znf_PHD-finger"/>
</dbReference>
<evidence type="ECO:0000259" key="5">
    <source>
        <dbReference type="PROSITE" id="PS51038"/>
    </source>
</evidence>
<name>A0A6A6YB77_9PEZI</name>
<evidence type="ECO:0000256" key="1">
    <source>
        <dbReference type="ARBA" id="ARBA00022723"/>
    </source>
</evidence>
<reference evidence="8" key="2">
    <citation type="submission" date="2020-04" db="EMBL/GenBank/DDBJ databases">
        <authorList>
            <consortium name="NCBI Genome Project"/>
        </authorList>
    </citation>
    <scope>NUCLEOTIDE SEQUENCE</scope>
    <source>
        <strain evidence="8">CBS 304.34</strain>
    </source>
</reference>
<dbReference type="OrthoDB" id="10259622at2759"/>
<proteinExistence type="predicted"/>
<accession>A0A6A6YB77</accession>
<feature type="compositionally biased region" description="Basic and acidic residues" evidence="4">
    <location>
        <begin position="412"/>
        <end position="429"/>
    </location>
</feature>
<dbReference type="PROSITE" id="PS51038">
    <property type="entry name" value="BAH"/>
    <property type="match status" value="1"/>
</dbReference>
<dbReference type="CDD" id="cd04370">
    <property type="entry name" value="BAH"/>
    <property type="match status" value="1"/>
</dbReference>
<dbReference type="GO" id="GO:0003682">
    <property type="term" value="F:chromatin binding"/>
    <property type="evidence" value="ECO:0007669"/>
    <property type="project" value="InterPro"/>
</dbReference>
<dbReference type="Gene3D" id="2.30.30.490">
    <property type="match status" value="1"/>
</dbReference>
<feature type="compositionally biased region" description="Basic and acidic residues" evidence="4">
    <location>
        <begin position="40"/>
        <end position="58"/>
    </location>
</feature>
<dbReference type="PANTHER" id="PTHR46364">
    <property type="entry name" value="OS08G0421900 PROTEIN"/>
    <property type="match status" value="1"/>
</dbReference>
<evidence type="ECO:0000313" key="8">
    <source>
        <dbReference type="RefSeq" id="XP_033573050.1"/>
    </source>
</evidence>
<sequence>MPPRKSRTPRASSSNSHAPTPPQPTNGNGNSNSKTPPTVTKEEPEPERERTDWSKFEENDPNFDGFKIKMRKIDQPEPPLSKKRKRDEPLYSTPNHQPNPFDVEELDLVYSVAPAHYWEDTSRYRKFTVFDKTFEVNDFVFVRPSAELERENAHITSWVAKVLEVRAGDEQHVYLRVYWMYRPEDLPYPGRRPYHGLNEIIATNDMQIIDATTVQDSANVIHYVEEENRSQLLEGDQLFWRQTFDLLHDKKTPGLSELNKHCICKTPFNPSHDLIQCDSCDRWLHAPCIEEKVLQAVHKERGLPFAKKQRGKRKSSVSGGAVIPDPEASFKAEVVAGTHRTVVRITDLRTGTEDTKEEKSWEEEIKCLLCKNIIDANANGGSNDEANGEENGHENGISVVALAERHNDSLAAKIEEDGNVKPKTETKIEDTDETTDAPFQSLKKRRLNV</sequence>
<feature type="compositionally biased region" description="Polar residues" evidence="4">
    <location>
        <begin position="9"/>
        <end position="18"/>
    </location>
</feature>
<keyword evidence="2" id="KW-0863">Zinc-finger</keyword>
<reference evidence="8" key="3">
    <citation type="submission" date="2025-04" db="UniProtKB">
        <authorList>
            <consortium name="RefSeq"/>
        </authorList>
    </citation>
    <scope>IDENTIFICATION</scope>
    <source>
        <strain evidence="8">CBS 304.34</strain>
    </source>
</reference>
<dbReference type="Proteomes" id="UP000504636">
    <property type="component" value="Unplaced"/>
</dbReference>
<protein>
    <recommendedName>
        <fullName evidence="5">BAH domain-containing protein</fullName>
    </recommendedName>
</protein>
<dbReference type="Gene3D" id="3.30.40.10">
    <property type="entry name" value="Zinc/RING finger domain, C3HC4 (zinc finger)"/>
    <property type="match status" value="1"/>
</dbReference>
<evidence type="ECO:0000256" key="3">
    <source>
        <dbReference type="ARBA" id="ARBA00022833"/>
    </source>
</evidence>
<feature type="region of interest" description="Disordered" evidence="4">
    <location>
        <begin position="412"/>
        <end position="449"/>
    </location>
</feature>
<evidence type="ECO:0000313" key="7">
    <source>
        <dbReference type="Proteomes" id="UP000504636"/>
    </source>
</evidence>
<organism evidence="6">
    <name type="scientific">Mytilinidion resinicola</name>
    <dbReference type="NCBI Taxonomy" id="574789"/>
    <lineage>
        <taxon>Eukaryota</taxon>
        <taxon>Fungi</taxon>
        <taxon>Dikarya</taxon>
        <taxon>Ascomycota</taxon>
        <taxon>Pezizomycotina</taxon>
        <taxon>Dothideomycetes</taxon>
        <taxon>Pleosporomycetidae</taxon>
        <taxon>Mytilinidiales</taxon>
        <taxon>Mytilinidiaceae</taxon>
        <taxon>Mytilinidion</taxon>
    </lineage>
</organism>
<dbReference type="InterPro" id="IPR011011">
    <property type="entry name" value="Znf_FYVE_PHD"/>
</dbReference>
<evidence type="ECO:0000313" key="6">
    <source>
        <dbReference type="EMBL" id="KAF2806086.1"/>
    </source>
</evidence>
<keyword evidence="3" id="KW-0862">Zinc</keyword>
<evidence type="ECO:0000256" key="4">
    <source>
        <dbReference type="SAM" id="MobiDB-lite"/>
    </source>
</evidence>
<dbReference type="InterPro" id="IPR001025">
    <property type="entry name" value="BAH_dom"/>
</dbReference>
<evidence type="ECO:0000256" key="2">
    <source>
        <dbReference type="ARBA" id="ARBA00022771"/>
    </source>
</evidence>
<feature type="compositionally biased region" description="Low complexity" evidence="4">
    <location>
        <begin position="25"/>
        <end position="39"/>
    </location>
</feature>
<dbReference type="GeneID" id="54466783"/>
<dbReference type="RefSeq" id="XP_033573050.1">
    <property type="nucleotide sequence ID" value="XM_033725890.1"/>
</dbReference>
<keyword evidence="1" id="KW-0479">Metal-binding</keyword>
<feature type="domain" description="BAH" evidence="5">
    <location>
        <begin position="132"/>
        <end position="255"/>
    </location>
</feature>
<dbReference type="SMART" id="SM00439">
    <property type="entry name" value="BAH"/>
    <property type="match status" value="1"/>
</dbReference>
<dbReference type="Pfam" id="PF00628">
    <property type="entry name" value="PHD"/>
    <property type="match status" value="1"/>
</dbReference>
<dbReference type="SUPFAM" id="SSF57903">
    <property type="entry name" value="FYVE/PHD zinc finger"/>
    <property type="match status" value="1"/>
</dbReference>
<dbReference type="InterPro" id="IPR013083">
    <property type="entry name" value="Znf_RING/FYVE/PHD"/>
</dbReference>
<keyword evidence="7" id="KW-1185">Reference proteome</keyword>
<dbReference type="Pfam" id="PF01426">
    <property type="entry name" value="BAH"/>
    <property type="match status" value="1"/>
</dbReference>
<dbReference type="AlphaFoldDB" id="A0A6A6YB77"/>
<dbReference type="EMBL" id="MU003708">
    <property type="protein sequence ID" value="KAF2806086.1"/>
    <property type="molecule type" value="Genomic_DNA"/>
</dbReference>